<dbReference type="EMBL" id="JH668384">
    <property type="protein sequence ID" value="KAG6450185.1"/>
    <property type="molecule type" value="Genomic_DNA"/>
</dbReference>
<accession>A0A922CKE0</accession>
<comment type="function">
    <text evidence="6">Fibrinolytic activity; shows preferential cleavage of Arg-Gly bonds in all three fibrinogen chains. Contact with the caterpillars causes severe bleeding, due the anticoagulant effect of the protein.</text>
</comment>
<evidence type="ECO:0000313" key="12">
    <source>
        <dbReference type="Proteomes" id="UP000791440"/>
    </source>
</evidence>
<reference evidence="11" key="2">
    <citation type="submission" date="2020-12" db="EMBL/GenBank/DDBJ databases">
        <authorList>
            <person name="Kanost M."/>
        </authorList>
    </citation>
    <scope>NUCLEOTIDE SEQUENCE</scope>
</reference>
<gene>
    <name evidence="11" type="ORF">O3G_MSEX006453</name>
</gene>
<dbReference type="AlphaFoldDB" id="A0A922CKE0"/>
<evidence type="ECO:0000256" key="7">
    <source>
        <dbReference type="ARBA" id="ARBA00084094"/>
    </source>
</evidence>
<dbReference type="InterPro" id="IPR033116">
    <property type="entry name" value="TRYPSIN_SER"/>
</dbReference>
<evidence type="ECO:0000256" key="2">
    <source>
        <dbReference type="ARBA" id="ARBA00022656"/>
    </source>
</evidence>
<dbReference type="GO" id="GO:0090729">
    <property type="term" value="F:toxin activity"/>
    <property type="evidence" value="ECO:0007669"/>
    <property type="project" value="UniProtKB-KW"/>
</dbReference>
<evidence type="ECO:0000313" key="11">
    <source>
        <dbReference type="EMBL" id="KAG6450185.1"/>
    </source>
</evidence>
<dbReference type="InterPro" id="IPR001254">
    <property type="entry name" value="Trypsin_dom"/>
</dbReference>
<evidence type="ECO:0000259" key="10">
    <source>
        <dbReference type="PROSITE" id="PS50240"/>
    </source>
</evidence>
<keyword evidence="8" id="KW-0378">Hydrolase</keyword>
<evidence type="ECO:0000256" key="9">
    <source>
        <dbReference type="SAM" id="Phobius"/>
    </source>
</evidence>
<dbReference type="GO" id="GO:0004252">
    <property type="term" value="F:serine-type endopeptidase activity"/>
    <property type="evidence" value="ECO:0007669"/>
    <property type="project" value="InterPro"/>
</dbReference>
<keyword evidence="12" id="KW-1185">Reference proteome</keyword>
<keyword evidence="9" id="KW-1133">Transmembrane helix</keyword>
<feature type="transmembrane region" description="Helical" evidence="9">
    <location>
        <begin position="16"/>
        <end position="35"/>
    </location>
</feature>
<evidence type="ECO:0000256" key="5">
    <source>
        <dbReference type="ARBA" id="ARBA00024195"/>
    </source>
</evidence>
<dbReference type="PROSITE" id="PS50240">
    <property type="entry name" value="TRYPSIN_DOM"/>
    <property type="match status" value="1"/>
</dbReference>
<dbReference type="Proteomes" id="UP000791440">
    <property type="component" value="Unassembled WGS sequence"/>
</dbReference>
<feature type="domain" description="Peptidase S1" evidence="10">
    <location>
        <begin position="66"/>
        <end position="303"/>
    </location>
</feature>
<evidence type="ECO:0000256" key="8">
    <source>
        <dbReference type="RuleBase" id="RU363034"/>
    </source>
</evidence>
<dbReference type="GO" id="GO:0005576">
    <property type="term" value="C:extracellular region"/>
    <property type="evidence" value="ECO:0007669"/>
    <property type="project" value="UniProtKB-SubCell"/>
</dbReference>
<keyword evidence="3" id="KW-1015">Disulfide bond</keyword>
<keyword evidence="8" id="KW-0720">Serine protease</keyword>
<dbReference type="PANTHER" id="PTHR24256">
    <property type="entry name" value="TRYPTASE-RELATED"/>
    <property type="match status" value="1"/>
</dbReference>
<sequence>MSKRLQFSLVYESVEMTPFAVILLFVGFTCANSVYENTAYGYLQRYGVPAAERIRKAEENVATSRIVGGSLAPTGQFKYQAGLLISMVGSNGTGVCGASLLSANRLVTAAHCWYDGVNQARLYVVVLGTVTLFSGGTRIATGNVTTHPNWIPRYLRNDIAVIYLPRQVTFSSNIGPVALPSGSELREDFMGSIAMASGFGLTSDGSMIRSNQSLSYVNLTVISNELCSVYYAILLQSSNICTSGYRGTGACRGDSGGPLVTISNKRPVLIGVVSFGSVLGCEINFPSAYTRVSSFISFINQHL</sequence>
<dbReference type="PROSITE" id="PS00134">
    <property type="entry name" value="TRYPSIN_HIS"/>
    <property type="match status" value="1"/>
</dbReference>
<dbReference type="CDD" id="cd00190">
    <property type="entry name" value="Tryp_SPc"/>
    <property type="match status" value="1"/>
</dbReference>
<dbReference type="FunFam" id="2.40.10.10:FF:000068">
    <property type="entry name" value="transmembrane protease serine 2"/>
    <property type="match status" value="1"/>
</dbReference>
<protein>
    <recommendedName>
        <fullName evidence="10">Peptidase S1 domain-containing protein</fullName>
    </recommendedName>
</protein>
<keyword evidence="4" id="KW-1199">Hemostasis impairing toxin</keyword>
<dbReference type="Pfam" id="PF00089">
    <property type="entry name" value="Trypsin"/>
    <property type="match status" value="1"/>
</dbReference>
<dbReference type="PROSITE" id="PS00135">
    <property type="entry name" value="TRYPSIN_SER"/>
    <property type="match status" value="1"/>
</dbReference>
<proteinExistence type="inferred from homology"/>
<reference evidence="11" key="1">
    <citation type="journal article" date="2016" name="Insect Biochem. Mol. Biol.">
        <title>Multifaceted biological insights from a draft genome sequence of the tobacco hornworm moth, Manduca sexta.</title>
        <authorList>
            <person name="Kanost M.R."/>
            <person name="Arrese E.L."/>
            <person name="Cao X."/>
            <person name="Chen Y.R."/>
            <person name="Chellapilla S."/>
            <person name="Goldsmith M.R."/>
            <person name="Grosse-Wilde E."/>
            <person name="Heckel D.G."/>
            <person name="Herndon N."/>
            <person name="Jiang H."/>
            <person name="Papanicolaou A."/>
            <person name="Qu J."/>
            <person name="Soulages J.L."/>
            <person name="Vogel H."/>
            <person name="Walters J."/>
            <person name="Waterhouse R.M."/>
            <person name="Ahn S.J."/>
            <person name="Almeida F.C."/>
            <person name="An C."/>
            <person name="Aqrawi P."/>
            <person name="Bretschneider A."/>
            <person name="Bryant W.B."/>
            <person name="Bucks S."/>
            <person name="Chao H."/>
            <person name="Chevignon G."/>
            <person name="Christen J.M."/>
            <person name="Clarke D.F."/>
            <person name="Dittmer N.T."/>
            <person name="Ferguson L.C.F."/>
            <person name="Garavelou S."/>
            <person name="Gordon K.H.J."/>
            <person name="Gunaratna R.T."/>
            <person name="Han Y."/>
            <person name="Hauser F."/>
            <person name="He Y."/>
            <person name="Heidel-Fischer H."/>
            <person name="Hirsh A."/>
            <person name="Hu Y."/>
            <person name="Jiang H."/>
            <person name="Kalra D."/>
            <person name="Klinner C."/>
            <person name="Konig C."/>
            <person name="Kovar C."/>
            <person name="Kroll A.R."/>
            <person name="Kuwar S.S."/>
            <person name="Lee S.L."/>
            <person name="Lehman R."/>
            <person name="Li K."/>
            <person name="Li Z."/>
            <person name="Liang H."/>
            <person name="Lovelace S."/>
            <person name="Lu Z."/>
            <person name="Mansfield J.H."/>
            <person name="McCulloch K.J."/>
            <person name="Mathew T."/>
            <person name="Morton B."/>
            <person name="Muzny D.M."/>
            <person name="Neunemann D."/>
            <person name="Ongeri F."/>
            <person name="Pauchet Y."/>
            <person name="Pu L.L."/>
            <person name="Pyrousis I."/>
            <person name="Rao X.J."/>
            <person name="Redding A."/>
            <person name="Roesel C."/>
            <person name="Sanchez-Gracia A."/>
            <person name="Schaack S."/>
            <person name="Shukla A."/>
            <person name="Tetreau G."/>
            <person name="Wang Y."/>
            <person name="Xiong G.H."/>
            <person name="Traut W."/>
            <person name="Walsh T.K."/>
            <person name="Worley K.C."/>
            <person name="Wu D."/>
            <person name="Wu W."/>
            <person name="Wu Y.Q."/>
            <person name="Zhang X."/>
            <person name="Zou Z."/>
            <person name="Zucker H."/>
            <person name="Briscoe A.D."/>
            <person name="Burmester T."/>
            <person name="Clem R.J."/>
            <person name="Feyereisen R."/>
            <person name="Grimmelikhuijzen C.J.P."/>
            <person name="Hamodrakas S.J."/>
            <person name="Hansson B.S."/>
            <person name="Huguet E."/>
            <person name="Jermiin L.S."/>
            <person name="Lan Q."/>
            <person name="Lehman H.K."/>
            <person name="Lorenzen M."/>
            <person name="Merzendorfer H."/>
            <person name="Michalopoulos I."/>
            <person name="Morton D.B."/>
            <person name="Muthukrishnan S."/>
            <person name="Oakeshott J.G."/>
            <person name="Palmer W."/>
            <person name="Park Y."/>
            <person name="Passarelli A.L."/>
            <person name="Rozas J."/>
            <person name="Schwartz L.M."/>
            <person name="Smith W."/>
            <person name="Southgate A."/>
            <person name="Vilcinskas A."/>
            <person name="Vogt R."/>
            <person name="Wang P."/>
            <person name="Werren J."/>
            <person name="Yu X.Q."/>
            <person name="Zhou J.J."/>
            <person name="Brown S.J."/>
            <person name="Scherer S.E."/>
            <person name="Richards S."/>
            <person name="Blissard G.W."/>
        </authorList>
    </citation>
    <scope>NUCLEOTIDE SEQUENCE</scope>
</reference>
<keyword evidence="2" id="KW-0800">Toxin</keyword>
<comment type="similarity">
    <text evidence="5">Belongs to the peptidase S1 family. CLIP subfamily.</text>
</comment>
<comment type="subcellular location">
    <subcellularLocation>
        <location evidence="1">Secreted</location>
        <location evidence="1">Extracellular space</location>
    </subcellularLocation>
</comment>
<organism evidence="11 12">
    <name type="scientific">Manduca sexta</name>
    <name type="common">Tobacco hawkmoth</name>
    <name type="synonym">Tobacco hornworm</name>
    <dbReference type="NCBI Taxonomy" id="7130"/>
    <lineage>
        <taxon>Eukaryota</taxon>
        <taxon>Metazoa</taxon>
        <taxon>Ecdysozoa</taxon>
        <taxon>Arthropoda</taxon>
        <taxon>Hexapoda</taxon>
        <taxon>Insecta</taxon>
        <taxon>Pterygota</taxon>
        <taxon>Neoptera</taxon>
        <taxon>Endopterygota</taxon>
        <taxon>Lepidoptera</taxon>
        <taxon>Glossata</taxon>
        <taxon>Ditrysia</taxon>
        <taxon>Bombycoidea</taxon>
        <taxon>Sphingidae</taxon>
        <taxon>Sphinginae</taxon>
        <taxon>Sphingini</taxon>
        <taxon>Manduca</taxon>
    </lineage>
</organism>
<dbReference type="InterPro" id="IPR018114">
    <property type="entry name" value="TRYPSIN_HIS"/>
</dbReference>
<dbReference type="GO" id="GO:0006508">
    <property type="term" value="P:proteolysis"/>
    <property type="evidence" value="ECO:0007669"/>
    <property type="project" value="UniProtKB-KW"/>
</dbReference>
<evidence type="ECO:0000256" key="3">
    <source>
        <dbReference type="ARBA" id="ARBA00023157"/>
    </source>
</evidence>
<evidence type="ECO:0000256" key="4">
    <source>
        <dbReference type="ARBA" id="ARBA00023240"/>
    </source>
</evidence>
<dbReference type="InterPro" id="IPR051487">
    <property type="entry name" value="Ser/Thr_Proteases_Immune/Dev"/>
</dbReference>
<name>A0A922CKE0_MANSE</name>
<keyword evidence="9" id="KW-0812">Transmembrane</keyword>
<comment type="caution">
    <text evidence="11">The sequence shown here is derived from an EMBL/GenBank/DDBJ whole genome shotgun (WGS) entry which is preliminary data.</text>
</comment>
<keyword evidence="8" id="KW-0645">Protease</keyword>
<keyword evidence="7" id="KW-1205">Fibrinolytic toxin</keyword>
<dbReference type="SMART" id="SM00020">
    <property type="entry name" value="Tryp_SPc"/>
    <property type="match status" value="1"/>
</dbReference>
<evidence type="ECO:0000256" key="6">
    <source>
        <dbReference type="ARBA" id="ARBA00055534"/>
    </source>
</evidence>
<evidence type="ECO:0000256" key="1">
    <source>
        <dbReference type="ARBA" id="ARBA00004239"/>
    </source>
</evidence>
<keyword evidence="9" id="KW-0472">Membrane</keyword>